<protein>
    <submittedName>
        <fullName evidence="1">Uncharacterized protein</fullName>
    </submittedName>
</protein>
<organism evidence="1 2">
    <name type="scientific">Tenacibaculum skagerrakense</name>
    <dbReference type="NCBI Taxonomy" id="186571"/>
    <lineage>
        <taxon>Bacteria</taxon>
        <taxon>Pseudomonadati</taxon>
        <taxon>Bacteroidota</taxon>
        <taxon>Flavobacteriia</taxon>
        <taxon>Flavobacteriales</taxon>
        <taxon>Flavobacteriaceae</taxon>
        <taxon>Tenacibaculum</taxon>
    </lineage>
</organism>
<dbReference type="EMBL" id="SLXM01000003">
    <property type="protein sequence ID" value="TCP25876.1"/>
    <property type="molecule type" value="Genomic_DNA"/>
</dbReference>
<evidence type="ECO:0000313" key="2">
    <source>
        <dbReference type="Proteomes" id="UP000294564"/>
    </source>
</evidence>
<dbReference type="Proteomes" id="UP000294564">
    <property type="component" value="Unassembled WGS sequence"/>
</dbReference>
<dbReference type="AlphaFoldDB" id="A0A4V2SM40"/>
<keyword evidence="2" id="KW-1185">Reference proteome</keyword>
<name>A0A4V2SM40_9FLAO</name>
<comment type="caution">
    <text evidence="1">The sequence shown here is derived from an EMBL/GenBank/DDBJ whole genome shotgun (WGS) entry which is preliminary data.</text>
</comment>
<evidence type="ECO:0000313" key="1">
    <source>
        <dbReference type="EMBL" id="TCP25876.1"/>
    </source>
</evidence>
<accession>A0A4V2SM40</accession>
<sequence>MLFVLSIFMSNSLLAQEKSEKLEGYYIGYKDNHYTFSYKEVATGKKETIRFQYATPEVIETFSLKNDFFEGVFFEVTYFTSNVDGKYTYRIVDLKERKVPKVESELTDQSSSKTVKPEKLEAYFMGFKNNKYAFSFTEQATGKKETIYFNEVSERVSKNYDLQQEFFEGVHFEVTYITDTVKGNLVYIIVDVREIQEEED</sequence>
<reference evidence="1 2" key="1">
    <citation type="submission" date="2019-03" db="EMBL/GenBank/DDBJ databases">
        <title>Genomic Encyclopedia of Type Strains, Phase IV (KMG-IV): sequencing the most valuable type-strain genomes for metagenomic binning, comparative biology and taxonomic classification.</title>
        <authorList>
            <person name="Goeker M."/>
        </authorList>
    </citation>
    <scope>NUCLEOTIDE SEQUENCE [LARGE SCALE GENOMIC DNA]</scope>
    <source>
        <strain evidence="1 2">DSM 14836</strain>
    </source>
</reference>
<proteinExistence type="predicted"/>
<gene>
    <name evidence="1" type="ORF">EV195_103238</name>
</gene>